<evidence type="ECO:0000256" key="3">
    <source>
        <dbReference type="RuleBase" id="RU000363"/>
    </source>
</evidence>
<sequence>MRSLWRLMSRVLRFGIFLSLYIILRVASFTPSRRLRGLSDKTIAELARKRYSSKNGDENDPFPMKGRIAVVTGAAGGIGGELSKTIFRLGGTVVALDRNVAGLEELQRSLQEDCFEDESKSTSKNSNNGDKDSKDQVGNSNIEDVQIRFVKIITNQEDLSSVACAANLILSRFDRIDLLVNNAGISYDANRSKSAVRVSAHQKDLAFTVNYLSHFLLTEKLIPILSKKGRIVHVTSTYHWKVDGSDLVPSSEDGVPIAYHSDPEKQRPGHLGRSYANTKLAQIWHSRSVASRLPEGCSSVCACPTWAATGIAGEKGRAFLGEYAFPIADCGPGITSAVNAMLRTDDELGDALNDGKSFVANTTLVQYKLTSLLLTNNFVQNTLGWRENLADMCAAFLLVFQKFAHEDFIIQKTSPESSNDKEKREKFYQWSKHEVKNWL</sequence>
<dbReference type="EMBL" id="CAACVS010000215">
    <property type="protein sequence ID" value="VEU39312.1"/>
    <property type="molecule type" value="Genomic_DNA"/>
</dbReference>
<evidence type="ECO:0000256" key="4">
    <source>
        <dbReference type="SAM" id="MobiDB-lite"/>
    </source>
</evidence>
<keyword evidence="6" id="KW-1185">Reference proteome</keyword>
<evidence type="ECO:0000313" key="6">
    <source>
        <dbReference type="Proteomes" id="UP000291116"/>
    </source>
</evidence>
<reference evidence="5 6" key="1">
    <citation type="submission" date="2019-01" db="EMBL/GenBank/DDBJ databases">
        <authorList>
            <person name="Ferrante I. M."/>
        </authorList>
    </citation>
    <scope>NUCLEOTIDE SEQUENCE [LARGE SCALE GENOMIC DNA]</scope>
    <source>
        <strain evidence="5 6">B856</strain>
    </source>
</reference>
<evidence type="ECO:0000313" key="5">
    <source>
        <dbReference type="EMBL" id="VEU39312.1"/>
    </source>
</evidence>
<proteinExistence type="inferred from homology"/>
<dbReference type="OrthoDB" id="191139at2759"/>
<dbReference type="PANTHER" id="PTHR24320:SF148">
    <property type="entry name" value="NAD(P)-BINDING ROSSMANN-FOLD SUPERFAMILY PROTEIN"/>
    <property type="match status" value="1"/>
</dbReference>
<dbReference type="GO" id="GO:0016491">
    <property type="term" value="F:oxidoreductase activity"/>
    <property type="evidence" value="ECO:0007669"/>
    <property type="project" value="UniProtKB-KW"/>
</dbReference>
<dbReference type="AlphaFoldDB" id="A0A448ZB73"/>
<evidence type="ECO:0000256" key="1">
    <source>
        <dbReference type="ARBA" id="ARBA00006484"/>
    </source>
</evidence>
<dbReference type="InterPro" id="IPR036291">
    <property type="entry name" value="NAD(P)-bd_dom_sf"/>
</dbReference>
<dbReference type="Pfam" id="PF00106">
    <property type="entry name" value="adh_short"/>
    <property type="match status" value="2"/>
</dbReference>
<dbReference type="PRINTS" id="PR00080">
    <property type="entry name" value="SDRFAMILY"/>
</dbReference>
<dbReference type="Proteomes" id="UP000291116">
    <property type="component" value="Unassembled WGS sequence"/>
</dbReference>
<dbReference type="InterPro" id="IPR002347">
    <property type="entry name" value="SDR_fam"/>
</dbReference>
<dbReference type="PANTHER" id="PTHR24320">
    <property type="entry name" value="RETINOL DEHYDROGENASE"/>
    <property type="match status" value="1"/>
</dbReference>
<dbReference type="PRINTS" id="PR00081">
    <property type="entry name" value="GDHRDH"/>
</dbReference>
<gene>
    <name evidence="5" type="ORF">PSNMU_V1.4_AUG-EV-PASAV3_0061080</name>
</gene>
<accession>A0A448ZB73</accession>
<keyword evidence="2" id="KW-0560">Oxidoreductase</keyword>
<dbReference type="SUPFAM" id="SSF51735">
    <property type="entry name" value="NAD(P)-binding Rossmann-fold domains"/>
    <property type="match status" value="1"/>
</dbReference>
<evidence type="ECO:0000256" key="2">
    <source>
        <dbReference type="ARBA" id="ARBA00023002"/>
    </source>
</evidence>
<dbReference type="Gene3D" id="3.40.50.720">
    <property type="entry name" value="NAD(P)-binding Rossmann-like Domain"/>
    <property type="match status" value="1"/>
</dbReference>
<protein>
    <submittedName>
        <fullName evidence="5">Uncharacterized protein</fullName>
    </submittedName>
</protein>
<name>A0A448ZB73_9STRA</name>
<organism evidence="5 6">
    <name type="scientific">Pseudo-nitzschia multistriata</name>
    <dbReference type="NCBI Taxonomy" id="183589"/>
    <lineage>
        <taxon>Eukaryota</taxon>
        <taxon>Sar</taxon>
        <taxon>Stramenopiles</taxon>
        <taxon>Ochrophyta</taxon>
        <taxon>Bacillariophyta</taxon>
        <taxon>Bacillariophyceae</taxon>
        <taxon>Bacillariophycidae</taxon>
        <taxon>Bacillariales</taxon>
        <taxon>Bacillariaceae</taxon>
        <taxon>Pseudo-nitzschia</taxon>
    </lineage>
</organism>
<feature type="region of interest" description="Disordered" evidence="4">
    <location>
        <begin position="114"/>
        <end position="138"/>
    </location>
</feature>
<comment type="similarity">
    <text evidence="1 3">Belongs to the short-chain dehydrogenases/reductases (SDR) family.</text>
</comment>